<dbReference type="OrthoDB" id="10267127at2759"/>
<dbReference type="SUPFAM" id="SSF56300">
    <property type="entry name" value="Metallo-dependent phosphatases"/>
    <property type="match status" value="1"/>
</dbReference>
<dbReference type="GO" id="GO:0016791">
    <property type="term" value="F:phosphatase activity"/>
    <property type="evidence" value="ECO:0007669"/>
    <property type="project" value="TreeGrafter"/>
</dbReference>
<dbReference type="PANTHER" id="PTHR42850">
    <property type="entry name" value="METALLOPHOSPHOESTERASE"/>
    <property type="match status" value="1"/>
</dbReference>
<organism evidence="4 5">
    <name type="scientific">Diplodia corticola</name>
    <dbReference type="NCBI Taxonomy" id="236234"/>
    <lineage>
        <taxon>Eukaryota</taxon>
        <taxon>Fungi</taxon>
        <taxon>Dikarya</taxon>
        <taxon>Ascomycota</taxon>
        <taxon>Pezizomycotina</taxon>
        <taxon>Dothideomycetes</taxon>
        <taxon>Dothideomycetes incertae sedis</taxon>
        <taxon>Botryosphaeriales</taxon>
        <taxon>Botryosphaeriaceae</taxon>
        <taxon>Diplodia</taxon>
    </lineage>
</organism>
<keyword evidence="5" id="KW-1185">Reference proteome</keyword>
<dbReference type="Pfam" id="PF00149">
    <property type="entry name" value="Metallophos"/>
    <property type="match status" value="1"/>
</dbReference>
<feature type="region of interest" description="Disordered" evidence="1">
    <location>
        <begin position="1"/>
        <end position="119"/>
    </location>
</feature>
<dbReference type="GO" id="GO:0006798">
    <property type="term" value="P:polyphosphate catabolic process"/>
    <property type="evidence" value="ECO:0007669"/>
    <property type="project" value="TreeGrafter"/>
</dbReference>
<dbReference type="PANTHER" id="PTHR42850:SF4">
    <property type="entry name" value="ZINC-DEPENDENT ENDOPOLYPHOSPHATASE"/>
    <property type="match status" value="1"/>
</dbReference>
<dbReference type="GO" id="GO:0000298">
    <property type="term" value="F:endopolyphosphatase activity"/>
    <property type="evidence" value="ECO:0007669"/>
    <property type="project" value="TreeGrafter"/>
</dbReference>
<evidence type="ECO:0000256" key="1">
    <source>
        <dbReference type="SAM" id="MobiDB-lite"/>
    </source>
</evidence>
<evidence type="ECO:0000313" key="4">
    <source>
        <dbReference type="EMBL" id="OJD28663.1"/>
    </source>
</evidence>
<dbReference type="GO" id="GO:0005737">
    <property type="term" value="C:cytoplasm"/>
    <property type="evidence" value="ECO:0007669"/>
    <property type="project" value="TreeGrafter"/>
</dbReference>
<dbReference type="CDD" id="cd00144">
    <property type="entry name" value="MPP_PPP_family"/>
    <property type="match status" value="1"/>
</dbReference>
<feature type="compositionally biased region" description="Low complexity" evidence="1">
    <location>
        <begin position="108"/>
        <end position="119"/>
    </location>
</feature>
<comment type="caution">
    <text evidence="4">The sequence shown here is derived from an EMBL/GenBank/DDBJ whole genome shotgun (WGS) entry which is preliminary data.</text>
</comment>
<reference evidence="4 5" key="1">
    <citation type="submission" date="2016-10" db="EMBL/GenBank/DDBJ databases">
        <title>Proteomics and genomics reveal pathogen-plant mechanisms compatible with a hemibiotrophic lifestyle of Diplodia corticola.</title>
        <authorList>
            <person name="Fernandes I."/>
            <person name="De Jonge R."/>
            <person name="Van De Peer Y."/>
            <person name="Devreese B."/>
            <person name="Alves A."/>
            <person name="Esteves A.C."/>
        </authorList>
    </citation>
    <scope>NUCLEOTIDE SEQUENCE [LARGE SCALE GENOMIC DNA]</scope>
    <source>
        <strain evidence="4 5">CBS 112549</strain>
    </source>
</reference>
<dbReference type="Gene3D" id="3.60.21.10">
    <property type="match status" value="1"/>
</dbReference>
<evidence type="ECO:0000313" key="5">
    <source>
        <dbReference type="Proteomes" id="UP000183809"/>
    </source>
</evidence>
<sequence length="561" mass="62444">MASRRSRTPEGDDSFTERRRDSRLPVPSAAPSPDHHPRAQPAAALSTPPPPLPHHSLSPAPPARASDVALGQASSSYNRPTATRHQPSRYRPSNKKPFHPHPSPAPSRRPSITTGSASAALASAYSPPPFDYRYMATPGTNGLFKEYEVTSEDELPLHRTRGDSRNWQQQRPLIDNVTNQWRKDASDDDDDDDDDFYYRDKQNWYTPALVTLIAAQRIPRRIQRAIFTVVASIIFMAVSWKWLLGPYWAEQNSLSNALVGPQKYGYFGANARPAFTDMVQVKTLDPSLLPTSSADSQRLVVVGDVHGCKSELVELLNKINFRPAADHLVLTGDIIAKGPDSKGVVDFARDVRASCVRGNHEDRMLLSRKAMRVAEQDMTANSHLGEDEARNGGNRKDKALAKQFDAKQIEWLEQCPVILKVGQIKGMGEVLVAHAGLVPGVDLDRQDPFQVMNMRSMDLDTKVPSAERDGTPWWKYWNYYMRFLPEAERSTVIYGHDAKTGLKIKEFTKGLDSSCVRGGKLTALVIEADRKGGPAKQSLVHVKCGDYTDKSDAGDEKKKKR</sequence>
<feature type="compositionally biased region" description="Polar residues" evidence="1">
    <location>
        <begin position="72"/>
        <end position="85"/>
    </location>
</feature>
<feature type="compositionally biased region" description="Basic and acidic residues" evidence="1">
    <location>
        <begin position="7"/>
        <end position="23"/>
    </location>
</feature>
<dbReference type="EMBL" id="MNUE01000123">
    <property type="protein sequence ID" value="OJD28663.1"/>
    <property type="molecule type" value="Genomic_DNA"/>
</dbReference>
<keyword evidence="2" id="KW-1133">Transmembrane helix</keyword>
<dbReference type="InterPro" id="IPR050126">
    <property type="entry name" value="Ap4A_hydrolase"/>
</dbReference>
<accession>A0A1J9RJF2</accession>
<dbReference type="STRING" id="236234.A0A1J9RJF2"/>
<dbReference type="AlphaFoldDB" id="A0A1J9RJF2"/>
<dbReference type="InterPro" id="IPR004843">
    <property type="entry name" value="Calcineurin-like_PHP"/>
</dbReference>
<feature type="compositionally biased region" description="Basic residues" evidence="1">
    <location>
        <begin position="86"/>
        <end position="99"/>
    </location>
</feature>
<keyword evidence="2" id="KW-0472">Membrane</keyword>
<protein>
    <submittedName>
        <fullName evidence="4">Ser thr protein phosphatase family</fullName>
    </submittedName>
</protein>
<feature type="domain" description="Calcineurin-like phosphoesterase" evidence="3">
    <location>
        <begin position="298"/>
        <end position="496"/>
    </location>
</feature>
<keyword evidence="2" id="KW-0812">Transmembrane</keyword>
<evidence type="ECO:0000259" key="3">
    <source>
        <dbReference type="Pfam" id="PF00149"/>
    </source>
</evidence>
<dbReference type="RefSeq" id="XP_020124923.1">
    <property type="nucleotide sequence ID" value="XM_020270792.1"/>
</dbReference>
<gene>
    <name evidence="4" type="ORF">BKCO1_1230001</name>
</gene>
<dbReference type="InterPro" id="IPR029052">
    <property type="entry name" value="Metallo-depent_PP-like"/>
</dbReference>
<dbReference type="GeneID" id="31011051"/>
<name>A0A1J9RJF2_9PEZI</name>
<evidence type="ECO:0000256" key="2">
    <source>
        <dbReference type="SAM" id="Phobius"/>
    </source>
</evidence>
<feature type="transmembrane region" description="Helical" evidence="2">
    <location>
        <begin position="225"/>
        <end position="243"/>
    </location>
</feature>
<proteinExistence type="predicted"/>
<dbReference type="Proteomes" id="UP000183809">
    <property type="component" value="Unassembled WGS sequence"/>
</dbReference>